<keyword evidence="8" id="KW-1185">Reference proteome</keyword>
<evidence type="ECO:0000313" key="8">
    <source>
        <dbReference type="Proteomes" id="UP001642464"/>
    </source>
</evidence>
<protein>
    <submittedName>
        <fullName evidence="7">Proton-coupled amino acid transporter 1</fullName>
    </submittedName>
</protein>
<feature type="transmembrane region" description="Helical" evidence="5">
    <location>
        <begin position="218"/>
        <end position="238"/>
    </location>
</feature>
<keyword evidence="4 5" id="KW-0472">Membrane</keyword>
<dbReference type="InterPro" id="IPR013057">
    <property type="entry name" value="AA_transpt_TM"/>
</dbReference>
<reference evidence="7 8" key="1">
    <citation type="submission" date="2024-02" db="EMBL/GenBank/DDBJ databases">
        <authorList>
            <person name="Chen Y."/>
            <person name="Shah S."/>
            <person name="Dougan E. K."/>
            <person name="Thang M."/>
            <person name="Chan C."/>
        </authorList>
    </citation>
    <scope>NUCLEOTIDE SEQUENCE [LARGE SCALE GENOMIC DNA]</scope>
</reference>
<accession>A0ABP0KAQ1</accession>
<comment type="subcellular location">
    <subcellularLocation>
        <location evidence="1">Membrane</location>
        <topology evidence="1">Multi-pass membrane protein</topology>
    </subcellularLocation>
</comment>
<keyword evidence="2 5" id="KW-0812">Transmembrane</keyword>
<comment type="caution">
    <text evidence="7">The sequence shown here is derived from an EMBL/GenBank/DDBJ whole genome shotgun (WGS) entry which is preliminary data.</text>
</comment>
<name>A0ABP0KAQ1_9DINO</name>
<feature type="domain" description="Amino acid transporter transmembrane" evidence="6">
    <location>
        <begin position="1"/>
        <end position="134"/>
    </location>
</feature>
<evidence type="ECO:0000259" key="6">
    <source>
        <dbReference type="Pfam" id="PF01490"/>
    </source>
</evidence>
<feature type="transmembrane region" description="Helical" evidence="5">
    <location>
        <begin position="275"/>
        <end position="291"/>
    </location>
</feature>
<dbReference type="EMBL" id="CAXAMM010010335">
    <property type="protein sequence ID" value="CAK9023124.1"/>
    <property type="molecule type" value="Genomic_DNA"/>
</dbReference>
<dbReference type="Proteomes" id="UP001642464">
    <property type="component" value="Unassembled WGS sequence"/>
</dbReference>
<evidence type="ECO:0000313" key="7">
    <source>
        <dbReference type="EMBL" id="CAK9023124.1"/>
    </source>
</evidence>
<organism evidence="7 8">
    <name type="scientific">Durusdinium trenchii</name>
    <dbReference type="NCBI Taxonomy" id="1381693"/>
    <lineage>
        <taxon>Eukaryota</taxon>
        <taxon>Sar</taxon>
        <taxon>Alveolata</taxon>
        <taxon>Dinophyceae</taxon>
        <taxon>Suessiales</taxon>
        <taxon>Symbiodiniaceae</taxon>
        <taxon>Durusdinium</taxon>
    </lineage>
</organism>
<evidence type="ECO:0000256" key="2">
    <source>
        <dbReference type="ARBA" id="ARBA00022692"/>
    </source>
</evidence>
<evidence type="ECO:0000256" key="4">
    <source>
        <dbReference type="ARBA" id="ARBA00023136"/>
    </source>
</evidence>
<dbReference type="Pfam" id="PF01490">
    <property type="entry name" value="Aa_trans"/>
    <property type="match status" value="1"/>
</dbReference>
<feature type="transmembrane region" description="Helical" evidence="5">
    <location>
        <begin position="184"/>
        <end position="206"/>
    </location>
</feature>
<proteinExistence type="predicted"/>
<feature type="transmembrane region" description="Helical" evidence="5">
    <location>
        <begin position="73"/>
        <end position="95"/>
    </location>
</feature>
<keyword evidence="3 5" id="KW-1133">Transmembrane helix</keyword>
<sequence>MVGASVLSLPRMVANNGWALGPGMVLLAGFVSYQACTMVDQAMDHLADTYGQHPRNIGFDLSWECFGQRGRRAVLFLTCVFQISKCGVYFVVIGANLNYALDGMTQRQWALTGALLCMRLMFVQDITVISRWCGSQVLEGYGDEAAPPEGLVAQWSCYSYKFLVAYLGWGNQVAGNVLPEGYCLAGAVVSNLMVTAPVVLYCVFRVLEAEHTLLTQPWVNRTLRVTTVTIAVLIALFLPHFTEILAVISTGLLTLLQIFVPVAVTLALRGLGFRELLLCFLGVGMLTAGMQRPQPQFQL</sequence>
<evidence type="ECO:0000256" key="1">
    <source>
        <dbReference type="ARBA" id="ARBA00004141"/>
    </source>
</evidence>
<evidence type="ECO:0000256" key="5">
    <source>
        <dbReference type="SAM" id="Phobius"/>
    </source>
</evidence>
<feature type="transmembrane region" description="Helical" evidence="5">
    <location>
        <begin position="244"/>
        <end position="268"/>
    </location>
</feature>
<feature type="transmembrane region" description="Helical" evidence="5">
    <location>
        <begin position="17"/>
        <end position="36"/>
    </location>
</feature>
<evidence type="ECO:0000256" key="3">
    <source>
        <dbReference type="ARBA" id="ARBA00022989"/>
    </source>
</evidence>
<dbReference type="PANTHER" id="PTHR22950">
    <property type="entry name" value="AMINO ACID TRANSPORTER"/>
    <property type="match status" value="1"/>
</dbReference>
<gene>
    <name evidence="7" type="ORF">SCF082_LOCUS16074</name>
</gene>